<sequence>MRQRLLVGMVCADAALLAVAFVVAAFLRFDDHPFSESVLAQTQGRGLGQIFVIAVVGAVLGDALVAAVMPQGPPRPTYSRGALGALFAFLAITAMIVLLRPYYSRPHLFTTLAIWFAFVLLMRLVLRLRPWTERLVVISSADAIVRELDESPHISVVGVIDPEAHGPLPAPPPDTVLTVDLSDRWSREVTAYVSATSVAGREVRPLNEVYEEHTGRVPLGHLSEGWEIETSLLRKLPFLPVKHAVDLVLVVVTSPLWMPVVAIVALLVRVVDGSPVIFRQVRVGRRGEMVELFKFRTMRNDAEAHGARQATGDDPRITRLGHFLRSVRLDELPQFFNVLRGELSLIGPRPEQVSFVEKYREAIPFYDQRHLVRPGITGWAQVRHGYAASEKETIEKLSYDFYYLKHMSPLLDLEVLGRSVLTVLSASGTKPTSQHPSAEEAAALAREAAEDAADQRADDERRGRRGRAAS</sequence>
<evidence type="ECO:0000259" key="4">
    <source>
        <dbReference type="Pfam" id="PF02397"/>
    </source>
</evidence>
<feature type="transmembrane region" description="Helical" evidence="3">
    <location>
        <begin position="5"/>
        <end position="27"/>
    </location>
</feature>
<feature type="transmembrane region" description="Helical" evidence="3">
    <location>
        <begin position="108"/>
        <end position="126"/>
    </location>
</feature>
<organism evidence="5 6">
    <name type="scientific">Knoellia flava</name>
    <dbReference type="NCBI Taxonomy" id="913969"/>
    <lineage>
        <taxon>Bacteria</taxon>
        <taxon>Bacillati</taxon>
        <taxon>Actinomycetota</taxon>
        <taxon>Actinomycetes</taxon>
        <taxon>Micrococcales</taxon>
        <taxon>Intrasporangiaceae</taxon>
        <taxon>Knoellia</taxon>
    </lineage>
</organism>
<comment type="similarity">
    <text evidence="1">Belongs to the bacterial sugar transferase family.</text>
</comment>
<dbReference type="PANTHER" id="PTHR30576:SF0">
    <property type="entry name" value="UNDECAPRENYL-PHOSPHATE N-ACETYLGALACTOSAMINYL 1-PHOSPHATE TRANSFERASE-RELATED"/>
    <property type="match status" value="1"/>
</dbReference>
<keyword evidence="3" id="KW-0472">Membrane</keyword>
<dbReference type="EMBL" id="BMEA01000001">
    <property type="protein sequence ID" value="GGB71966.1"/>
    <property type="molecule type" value="Genomic_DNA"/>
</dbReference>
<accession>A0A8H9FT13</accession>
<reference evidence="5" key="1">
    <citation type="journal article" date="2014" name="Int. J. Syst. Evol. Microbiol.">
        <title>Complete genome sequence of Corynebacterium casei LMG S-19264T (=DSM 44701T), isolated from a smear-ripened cheese.</title>
        <authorList>
            <consortium name="US DOE Joint Genome Institute (JGI-PGF)"/>
            <person name="Walter F."/>
            <person name="Albersmeier A."/>
            <person name="Kalinowski J."/>
            <person name="Ruckert C."/>
        </authorList>
    </citation>
    <scope>NUCLEOTIDE SEQUENCE</scope>
    <source>
        <strain evidence="5">CGMCC 1.10749</strain>
    </source>
</reference>
<feature type="transmembrane region" description="Helical" evidence="3">
    <location>
        <begin position="81"/>
        <end position="102"/>
    </location>
</feature>
<evidence type="ECO:0000313" key="6">
    <source>
        <dbReference type="Proteomes" id="UP000628079"/>
    </source>
</evidence>
<name>A0A8H9FT13_9MICO</name>
<dbReference type="GO" id="GO:0016780">
    <property type="term" value="F:phosphotransferase activity, for other substituted phosphate groups"/>
    <property type="evidence" value="ECO:0007669"/>
    <property type="project" value="TreeGrafter"/>
</dbReference>
<reference evidence="5" key="2">
    <citation type="submission" date="2020-09" db="EMBL/GenBank/DDBJ databases">
        <authorList>
            <person name="Sun Q."/>
            <person name="Zhou Y."/>
        </authorList>
    </citation>
    <scope>NUCLEOTIDE SEQUENCE</scope>
    <source>
        <strain evidence="5">CGMCC 1.10749</strain>
    </source>
</reference>
<comment type="caution">
    <text evidence="5">The sequence shown here is derived from an EMBL/GenBank/DDBJ whole genome shotgun (WGS) entry which is preliminary data.</text>
</comment>
<feature type="region of interest" description="Disordered" evidence="2">
    <location>
        <begin position="427"/>
        <end position="470"/>
    </location>
</feature>
<evidence type="ECO:0000313" key="5">
    <source>
        <dbReference type="EMBL" id="GGB71966.1"/>
    </source>
</evidence>
<feature type="compositionally biased region" description="Polar residues" evidence="2">
    <location>
        <begin position="427"/>
        <end position="436"/>
    </location>
</feature>
<dbReference type="RefSeq" id="WP_084100879.1">
    <property type="nucleotide sequence ID" value="NZ_BMEA01000001.1"/>
</dbReference>
<dbReference type="AlphaFoldDB" id="A0A8H9FT13"/>
<dbReference type="Pfam" id="PF02397">
    <property type="entry name" value="Bac_transf"/>
    <property type="match status" value="1"/>
</dbReference>
<feature type="transmembrane region" description="Helical" evidence="3">
    <location>
        <begin position="244"/>
        <end position="268"/>
    </location>
</feature>
<protein>
    <recommendedName>
        <fullName evidence="4">Bacterial sugar transferase domain-containing protein</fullName>
    </recommendedName>
</protein>
<proteinExistence type="inferred from homology"/>
<dbReference type="PANTHER" id="PTHR30576">
    <property type="entry name" value="COLANIC BIOSYNTHESIS UDP-GLUCOSE LIPID CARRIER TRANSFERASE"/>
    <property type="match status" value="1"/>
</dbReference>
<gene>
    <name evidence="5" type="ORF">GCM10011314_09250</name>
</gene>
<evidence type="ECO:0000256" key="1">
    <source>
        <dbReference type="ARBA" id="ARBA00006464"/>
    </source>
</evidence>
<feature type="transmembrane region" description="Helical" evidence="3">
    <location>
        <begin position="47"/>
        <end position="69"/>
    </location>
</feature>
<dbReference type="Proteomes" id="UP000628079">
    <property type="component" value="Unassembled WGS sequence"/>
</dbReference>
<evidence type="ECO:0000256" key="2">
    <source>
        <dbReference type="SAM" id="MobiDB-lite"/>
    </source>
</evidence>
<feature type="compositionally biased region" description="Basic and acidic residues" evidence="2">
    <location>
        <begin position="447"/>
        <end position="462"/>
    </location>
</feature>
<evidence type="ECO:0000256" key="3">
    <source>
        <dbReference type="SAM" id="Phobius"/>
    </source>
</evidence>
<feature type="domain" description="Bacterial sugar transferase" evidence="4">
    <location>
        <begin position="242"/>
        <end position="424"/>
    </location>
</feature>
<dbReference type="InterPro" id="IPR003362">
    <property type="entry name" value="Bact_transf"/>
</dbReference>
<keyword evidence="3" id="KW-1133">Transmembrane helix</keyword>
<keyword evidence="3" id="KW-0812">Transmembrane</keyword>